<evidence type="ECO:0000313" key="2">
    <source>
        <dbReference type="Proteomes" id="UP000003416"/>
    </source>
</evidence>
<protein>
    <submittedName>
        <fullName evidence="1">Uncharacterized protein</fullName>
    </submittedName>
</protein>
<name>F3PRJ1_9BACE</name>
<keyword evidence="2" id="KW-1185">Reference proteome</keyword>
<dbReference type="Proteomes" id="UP000003416">
    <property type="component" value="Unassembled WGS sequence"/>
</dbReference>
<reference evidence="1 2" key="1">
    <citation type="submission" date="2011-02" db="EMBL/GenBank/DDBJ databases">
        <authorList>
            <person name="Weinstock G."/>
            <person name="Sodergren E."/>
            <person name="Clifton S."/>
            <person name="Fulton L."/>
            <person name="Fulton B."/>
            <person name="Courtney L."/>
            <person name="Fronick C."/>
            <person name="Harrison M."/>
            <person name="Strong C."/>
            <person name="Farmer C."/>
            <person name="Delahaunty K."/>
            <person name="Markovic C."/>
            <person name="Hall O."/>
            <person name="Minx P."/>
            <person name="Tomlinson C."/>
            <person name="Mitreva M."/>
            <person name="Hou S."/>
            <person name="Chen J."/>
            <person name="Wollam A."/>
            <person name="Pepin K.H."/>
            <person name="Johnson M."/>
            <person name="Bhonagiri V."/>
            <person name="Zhang X."/>
            <person name="Suruliraj S."/>
            <person name="Warren W."/>
            <person name="Chinwalla A."/>
            <person name="Mardis E.R."/>
            <person name="Wilson R.K."/>
        </authorList>
    </citation>
    <scope>NUCLEOTIDE SEQUENCE [LARGE SCALE GENOMIC DNA]</scope>
    <source>
        <strain evidence="1 2">YIT 12057</strain>
    </source>
</reference>
<evidence type="ECO:0000313" key="1">
    <source>
        <dbReference type="EMBL" id="EGF58322.1"/>
    </source>
</evidence>
<dbReference type="EMBL" id="AFBN01000024">
    <property type="protein sequence ID" value="EGF58322.1"/>
    <property type="molecule type" value="Genomic_DNA"/>
</dbReference>
<dbReference type="STRING" id="763034.HMPREF9446_01342"/>
<comment type="caution">
    <text evidence="1">The sequence shown here is derived from an EMBL/GenBank/DDBJ whole genome shotgun (WGS) entry which is preliminary data.</text>
</comment>
<accession>F3PRJ1</accession>
<gene>
    <name evidence="1" type="ORF">HMPREF9446_01342</name>
</gene>
<sequence length="44" mass="5139">MAQSYEFCSFSHTFIYNKLAIIKKGGTCFQPAAFPNPLFYWLTR</sequence>
<dbReference type="AlphaFoldDB" id="F3PRJ1"/>
<proteinExistence type="predicted"/>
<dbReference type="HOGENOM" id="CLU_3212381_0_0_10"/>
<organism evidence="1 2">
    <name type="scientific">Bacteroides fluxus YIT 12057</name>
    <dbReference type="NCBI Taxonomy" id="763034"/>
    <lineage>
        <taxon>Bacteria</taxon>
        <taxon>Pseudomonadati</taxon>
        <taxon>Bacteroidota</taxon>
        <taxon>Bacteroidia</taxon>
        <taxon>Bacteroidales</taxon>
        <taxon>Bacteroidaceae</taxon>
        <taxon>Bacteroides</taxon>
    </lineage>
</organism>